<dbReference type="InterPro" id="IPR050743">
    <property type="entry name" value="2-oxoacid_DH_E2_comp"/>
</dbReference>
<dbReference type="CDD" id="cd06849">
    <property type="entry name" value="lipoyl_domain"/>
    <property type="match status" value="1"/>
</dbReference>
<dbReference type="KEGG" id="rme:Rmet_4132"/>
<dbReference type="SUPFAM" id="SSF51230">
    <property type="entry name" value="Single hybrid motif"/>
    <property type="match status" value="1"/>
</dbReference>
<keyword evidence="5 7" id="KW-0450">Lipoyl</keyword>
<dbReference type="InterPro" id="IPR023213">
    <property type="entry name" value="CAT-like_dom_sf"/>
</dbReference>
<dbReference type="GO" id="GO:0031405">
    <property type="term" value="F:lipoic acid binding"/>
    <property type="evidence" value="ECO:0007669"/>
    <property type="project" value="TreeGrafter"/>
</dbReference>
<dbReference type="Proteomes" id="UP000002429">
    <property type="component" value="Plasmid megaplasmid"/>
</dbReference>
<proteinExistence type="inferred from homology"/>
<evidence type="ECO:0000259" key="9">
    <source>
        <dbReference type="PROSITE" id="PS51826"/>
    </source>
</evidence>
<dbReference type="Pfam" id="PF00364">
    <property type="entry name" value="Biotin_lipoyl"/>
    <property type="match status" value="1"/>
</dbReference>
<dbReference type="RefSeq" id="WP_011518624.1">
    <property type="nucleotide sequence ID" value="NC_007974.2"/>
</dbReference>
<dbReference type="InterPro" id="IPR003016">
    <property type="entry name" value="2-oxoA_DH_lipoyl-BS"/>
</dbReference>
<reference evidence="11" key="1">
    <citation type="journal article" date="2010" name="PLoS ONE">
        <title>The complete genome sequence of Cupriavidus metallidurans strain CH34, a master survivalist in harsh and anthropogenic environments.</title>
        <authorList>
            <person name="Janssen P.J."/>
            <person name="Van Houdt R."/>
            <person name="Moors H."/>
            <person name="Monsieurs P."/>
            <person name="Morin N."/>
            <person name="Michaux A."/>
            <person name="Benotmane M.A."/>
            <person name="Leys N."/>
            <person name="Vallaeys T."/>
            <person name="Lapidus A."/>
            <person name="Monchy S."/>
            <person name="Medigue C."/>
            <person name="Taghavi S."/>
            <person name="McCorkle S."/>
            <person name="Dunn J."/>
            <person name="van der Lelie D."/>
            <person name="Mergeay M."/>
        </authorList>
    </citation>
    <scope>NUCLEOTIDE SEQUENCE [LARGE SCALE GENOMIC DNA]</scope>
    <source>
        <strain evidence="11">ATCC 43123 / DSM 2839 / NBRC 102507 / CH34</strain>
    </source>
</reference>
<dbReference type="PANTHER" id="PTHR43178:SF12">
    <property type="entry name" value="DIHYDROLIPOAMIDE ACETYLTRANSFERASE COMPONENT OF PYRUVATE DEHYDROGENASE COMPLEX"/>
    <property type="match status" value="1"/>
</dbReference>
<dbReference type="InterPro" id="IPR036625">
    <property type="entry name" value="E3-bd_dom_sf"/>
</dbReference>
<evidence type="ECO:0000256" key="1">
    <source>
        <dbReference type="ARBA" id="ARBA00001938"/>
    </source>
</evidence>
<accession>Q1LFS7</accession>
<dbReference type="Pfam" id="PF00198">
    <property type="entry name" value="2-oxoacid_dh"/>
    <property type="match status" value="1"/>
</dbReference>
<keyword evidence="10" id="KW-0670">Pyruvate</keyword>
<dbReference type="GeneID" id="60823284"/>
<dbReference type="HOGENOM" id="CLU_016733_10_0_4"/>
<evidence type="ECO:0000256" key="4">
    <source>
        <dbReference type="ARBA" id="ARBA00022679"/>
    </source>
</evidence>
<dbReference type="EMBL" id="CP000353">
    <property type="protein sequence ID" value="ABF10999.1"/>
    <property type="molecule type" value="Genomic_DNA"/>
</dbReference>
<evidence type="ECO:0000256" key="3">
    <source>
        <dbReference type="ARBA" id="ARBA00011484"/>
    </source>
</evidence>
<dbReference type="GO" id="GO:0005737">
    <property type="term" value="C:cytoplasm"/>
    <property type="evidence" value="ECO:0007669"/>
    <property type="project" value="TreeGrafter"/>
</dbReference>
<dbReference type="EC" id="2.3.1.-" evidence="7"/>
<comment type="subunit">
    <text evidence="3">Forms a 24-polypeptide structural core with octahedral symmetry.</text>
</comment>
<dbReference type="eggNOG" id="COG0508">
    <property type="taxonomic scope" value="Bacteria"/>
</dbReference>
<comment type="cofactor">
    <cofactor evidence="1 7">
        <name>(R)-lipoate</name>
        <dbReference type="ChEBI" id="CHEBI:83088"/>
    </cofactor>
</comment>
<evidence type="ECO:0000256" key="5">
    <source>
        <dbReference type="ARBA" id="ARBA00022823"/>
    </source>
</evidence>
<gene>
    <name evidence="10" type="ordered locus">Rmet_4132</name>
</gene>
<evidence type="ECO:0000313" key="10">
    <source>
        <dbReference type="EMBL" id="ABF10999.1"/>
    </source>
</evidence>
<keyword evidence="4 7" id="KW-0808">Transferase</keyword>
<dbReference type="PANTHER" id="PTHR43178">
    <property type="entry name" value="DIHYDROLIPOAMIDE ACETYLTRANSFERASE COMPONENT OF PYRUVATE DEHYDROGENASE COMPLEX"/>
    <property type="match status" value="1"/>
</dbReference>
<feature type="domain" description="Peripheral subunit-binding (PSBD)" evidence="9">
    <location>
        <begin position="117"/>
        <end position="154"/>
    </location>
</feature>
<dbReference type="Gene3D" id="3.30.559.10">
    <property type="entry name" value="Chloramphenicol acetyltransferase-like domain"/>
    <property type="match status" value="1"/>
</dbReference>
<protein>
    <recommendedName>
        <fullName evidence="7">Dihydrolipoamide acetyltransferase component of pyruvate dehydrogenase complex</fullName>
        <ecNumber evidence="7">2.3.1.-</ecNumber>
    </recommendedName>
</protein>
<keyword evidence="6 7" id="KW-0012">Acyltransferase</keyword>
<evidence type="ECO:0000313" key="11">
    <source>
        <dbReference type="Proteomes" id="UP000002429"/>
    </source>
</evidence>
<dbReference type="PROSITE" id="PS50968">
    <property type="entry name" value="BIOTINYL_LIPOYL"/>
    <property type="match status" value="1"/>
</dbReference>
<dbReference type="PROSITE" id="PS00189">
    <property type="entry name" value="LIPOYL"/>
    <property type="match status" value="1"/>
</dbReference>
<dbReference type="SUPFAM" id="SSF52777">
    <property type="entry name" value="CoA-dependent acyltransferases"/>
    <property type="match status" value="1"/>
</dbReference>
<sequence length="377" mass="39388">MRIFKLPDLGEGLQEAEIVNWHVKPGDTIAADQPLLSVETAKAIVEIPSPFAGQVAKLFAQPGDIVHLGAPLVGFEGAGASDDAGTVVGAVKVGTHVVNEGVTRVGAAGIPGGHGIKATPAVRALARKLSVDLSMVTPSGHDGVITATDVQRVATTLADVGAPDVLRGVRRAMAQNMARAQSEVAAATVMDDADLHAWQATGASVTGQDITIRLVRALVAGVRAEPALNAWYEGRTGRRHLLERIDVGIAADLPEGLFVPVLRNVGKRDAADLRAGLDRMRADVVARTIAPEEMRGNTITLSNFGMIAGRYAAPIVVPPTVAILGAGRVRDEVVASGGVPAVHRVMPLSLTFDHRVVTGGEAARFLRAVIEDLERPE</sequence>
<dbReference type="Gene3D" id="4.10.320.10">
    <property type="entry name" value="E3-binding domain"/>
    <property type="match status" value="1"/>
</dbReference>
<dbReference type="GO" id="GO:0016407">
    <property type="term" value="F:acetyltransferase activity"/>
    <property type="evidence" value="ECO:0007669"/>
    <property type="project" value="TreeGrafter"/>
</dbReference>
<dbReference type="InterPro" id="IPR000089">
    <property type="entry name" value="Biotin_lipoyl"/>
</dbReference>
<feature type="domain" description="Lipoyl-binding" evidence="8">
    <location>
        <begin position="1"/>
        <end position="76"/>
    </location>
</feature>
<dbReference type="InterPro" id="IPR001078">
    <property type="entry name" value="2-oxoacid_DH_actylTfrase"/>
</dbReference>
<evidence type="ECO:0000256" key="7">
    <source>
        <dbReference type="RuleBase" id="RU003423"/>
    </source>
</evidence>
<keyword evidence="11" id="KW-1185">Reference proteome</keyword>
<dbReference type="Pfam" id="PF02817">
    <property type="entry name" value="E3_binding"/>
    <property type="match status" value="1"/>
</dbReference>
<dbReference type="PROSITE" id="PS51826">
    <property type="entry name" value="PSBD"/>
    <property type="match status" value="1"/>
</dbReference>
<evidence type="ECO:0000256" key="2">
    <source>
        <dbReference type="ARBA" id="ARBA00007317"/>
    </source>
</evidence>
<name>Q1LFS7_CUPMC</name>
<comment type="similarity">
    <text evidence="2 7">Belongs to the 2-oxoacid dehydrogenase family.</text>
</comment>
<dbReference type="AlphaFoldDB" id="Q1LFS7"/>
<geneLocation type="plasmid" evidence="10 11">
    <name>megaplasmid</name>
</geneLocation>
<dbReference type="SUPFAM" id="SSF47005">
    <property type="entry name" value="Peripheral subunit-binding domain of 2-oxo acid dehydrogenase complex"/>
    <property type="match status" value="1"/>
</dbReference>
<dbReference type="Gene3D" id="2.40.50.100">
    <property type="match status" value="1"/>
</dbReference>
<dbReference type="InterPro" id="IPR004167">
    <property type="entry name" value="PSBD"/>
</dbReference>
<evidence type="ECO:0000256" key="6">
    <source>
        <dbReference type="ARBA" id="ARBA00023315"/>
    </source>
</evidence>
<organism evidence="10 11">
    <name type="scientific">Cupriavidus metallidurans (strain ATCC 43123 / DSM 2839 / NBRC 102507 / CH34)</name>
    <name type="common">Ralstonia metallidurans</name>
    <dbReference type="NCBI Taxonomy" id="266264"/>
    <lineage>
        <taxon>Bacteria</taxon>
        <taxon>Pseudomonadati</taxon>
        <taxon>Pseudomonadota</taxon>
        <taxon>Betaproteobacteria</taxon>
        <taxon>Burkholderiales</taxon>
        <taxon>Burkholderiaceae</taxon>
        <taxon>Cupriavidus</taxon>
    </lineage>
</organism>
<evidence type="ECO:0000259" key="8">
    <source>
        <dbReference type="PROSITE" id="PS50968"/>
    </source>
</evidence>
<dbReference type="InterPro" id="IPR011053">
    <property type="entry name" value="Single_hybrid_motif"/>
</dbReference>
<keyword evidence="10" id="KW-0614">Plasmid</keyword>